<reference evidence="13 15" key="1">
    <citation type="submission" date="2021-02" db="EMBL/GenBank/DDBJ databases">
        <title>Variation within the Batrachochytrium salamandrivorans European outbreak.</title>
        <authorList>
            <person name="Kelly M."/>
            <person name="Pasmans F."/>
            <person name="Shea T.P."/>
            <person name="Munoz J.F."/>
            <person name="Carranza S."/>
            <person name="Cuomo C.A."/>
            <person name="Martel A."/>
        </authorList>
    </citation>
    <scope>NUCLEOTIDE SEQUENCE [LARGE SCALE GENOMIC DNA]</scope>
    <source>
        <strain evidence="13 15">AMFP18/2</strain>
    </source>
</reference>
<dbReference type="SUPFAM" id="SSF64005">
    <property type="entry name" value="Undecaprenyl diphosphate synthase"/>
    <property type="match status" value="1"/>
</dbReference>
<dbReference type="PANTHER" id="PTHR21528">
    <property type="entry name" value="DEHYDRODOLICHYL DIPHOSPHATE SYNTHASE COMPLEX SUBUNIT NUS1"/>
    <property type="match status" value="1"/>
</dbReference>
<evidence type="ECO:0000313" key="14">
    <source>
        <dbReference type="EMBL" id="KAH6594079.1"/>
    </source>
</evidence>
<evidence type="ECO:0000313" key="15">
    <source>
        <dbReference type="Proteomes" id="UP001648503"/>
    </source>
</evidence>
<evidence type="ECO:0000256" key="3">
    <source>
        <dbReference type="ARBA" id="ARBA00004922"/>
    </source>
</evidence>
<sequence>MMESRQRKSIQRQVYLVMVQAIVWTYERVYLHGRMAVYWLADSLLFRSILALDATQSHMDSTLAKLPQHIAFVVDSALLGLGQGHHRVCAHHVVDAGSRDVTLLASPEKDQTQRLSLHAGMESIDASNPRLRKTHFHFQNSTSIPSNISNDSMQQPTRPSDIHGHPYIGGVIASIVDTIQMCIIRGIEQFTLYDQLGIFKLKAALLIDRIEQTIVSPHDKHAPQICTLRIFIEGTLFWEQSVSGLHDVNGVLLEKKSDLTIYIKSQWDGKDALVRIVRDLSQEAHSCSMSTIKERILEDFPIHSDPDLVYIIGGGIDQQLYNFSPWSIRLAEFYHVPCLNYYGRIDTRDIRQGMVKYAKCEQRFGK</sequence>
<keyword evidence="11" id="KW-0472">Membrane</keyword>
<evidence type="ECO:0000256" key="9">
    <source>
        <dbReference type="ARBA" id="ARBA00022842"/>
    </source>
</evidence>
<evidence type="ECO:0000256" key="7">
    <source>
        <dbReference type="ARBA" id="ARBA00022692"/>
    </source>
</evidence>
<dbReference type="InterPro" id="IPR038887">
    <property type="entry name" value="Nus1/NgBR"/>
</dbReference>
<keyword evidence="15" id="KW-1185">Reference proteome</keyword>
<keyword evidence="6" id="KW-0808">Transferase</keyword>
<dbReference type="EMBL" id="JAFCIX010000340">
    <property type="protein sequence ID" value="KAH6594079.1"/>
    <property type="molecule type" value="Genomic_DNA"/>
</dbReference>
<keyword evidence="9" id="KW-0460">Magnesium</keyword>
<comment type="pathway">
    <text evidence="3">Protein modification; protein glycosylation.</text>
</comment>
<dbReference type="InterPro" id="IPR036424">
    <property type="entry name" value="UPP_synth-like_sf"/>
</dbReference>
<evidence type="ECO:0000256" key="4">
    <source>
        <dbReference type="ARBA" id="ARBA00005432"/>
    </source>
</evidence>
<comment type="similarity">
    <text evidence="4">Belongs to the UPP synthase family.</text>
</comment>
<evidence type="ECO:0000256" key="2">
    <source>
        <dbReference type="ARBA" id="ARBA00004586"/>
    </source>
</evidence>
<organism evidence="13 15">
    <name type="scientific">Batrachochytrium salamandrivorans</name>
    <dbReference type="NCBI Taxonomy" id="1357716"/>
    <lineage>
        <taxon>Eukaryota</taxon>
        <taxon>Fungi</taxon>
        <taxon>Fungi incertae sedis</taxon>
        <taxon>Chytridiomycota</taxon>
        <taxon>Chytridiomycota incertae sedis</taxon>
        <taxon>Chytridiomycetes</taxon>
        <taxon>Rhizophydiales</taxon>
        <taxon>Rhizophydiales incertae sedis</taxon>
        <taxon>Batrachochytrium</taxon>
    </lineage>
</organism>
<comment type="cofactor">
    <cofactor evidence="1">
        <name>Mg(2+)</name>
        <dbReference type="ChEBI" id="CHEBI:18420"/>
    </cofactor>
</comment>
<evidence type="ECO:0000256" key="11">
    <source>
        <dbReference type="ARBA" id="ARBA00023136"/>
    </source>
</evidence>
<keyword evidence="8" id="KW-0256">Endoplasmic reticulum</keyword>
<name>A0ABQ8F3N7_9FUNG</name>
<proteinExistence type="inferred from homology"/>
<keyword evidence="10" id="KW-1133">Transmembrane helix</keyword>
<evidence type="ECO:0000256" key="12">
    <source>
        <dbReference type="ARBA" id="ARBA00047353"/>
    </source>
</evidence>
<dbReference type="EC" id="2.5.1.87" evidence="5"/>
<evidence type="ECO:0000256" key="8">
    <source>
        <dbReference type="ARBA" id="ARBA00022824"/>
    </source>
</evidence>
<evidence type="ECO:0000256" key="10">
    <source>
        <dbReference type="ARBA" id="ARBA00022989"/>
    </source>
</evidence>
<dbReference type="Gene3D" id="3.40.1180.10">
    <property type="entry name" value="Decaprenyl diphosphate synthase-like"/>
    <property type="match status" value="1"/>
</dbReference>
<comment type="subcellular location">
    <subcellularLocation>
        <location evidence="2">Endoplasmic reticulum membrane</location>
    </subcellularLocation>
</comment>
<accession>A0ABQ8F3N7</accession>
<evidence type="ECO:0000256" key="1">
    <source>
        <dbReference type="ARBA" id="ARBA00001946"/>
    </source>
</evidence>
<dbReference type="Proteomes" id="UP001648503">
    <property type="component" value="Unassembled WGS sequence"/>
</dbReference>
<evidence type="ECO:0000256" key="5">
    <source>
        <dbReference type="ARBA" id="ARBA00012596"/>
    </source>
</evidence>
<dbReference type="EMBL" id="JAFCIX010000413">
    <property type="protein sequence ID" value="KAH6591293.1"/>
    <property type="molecule type" value="Genomic_DNA"/>
</dbReference>
<evidence type="ECO:0000313" key="13">
    <source>
        <dbReference type="EMBL" id="KAH6591293.1"/>
    </source>
</evidence>
<dbReference type="PANTHER" id="PTHR21528:SF0">
    <property type="entry name" value="DEHYDRODOLICHYL DIPHOSPHATE SYNTHASE COMPLEX SUBUNIT NUS1"/>
    <property type="match status" value="1"/>
</dbReference>
<protein>
    <recommendedName>
        <fullName evidence="5">ditrans,polycis-polyprenyl diphosphate synthase [(2E,6E)-farnesyldiphosphate specific]</fullName>
        <ecNumber evidence="5">2.5.1.87</ecNumber>
    </recommendedName>
</protein>
<gene>
    <name evidence="14" type="ORF">BASA50_006984</name>
    <name evidence="13" type="ORF">BASA50_008795</name>
</gene>
<evidence type="ECO:0000256" key="6">
    <source>
        <dbReference type="ARBA" id="ARBA00022679"/>
    </source>
</evidence>
<comment type="caution">
    <text evidence="13">The sequence shown here is derived from an EMBL/GenBank/DDBJ whole genome shotgun (WGS) entry which is preliminary data.</text>
</comment>
<keyword evidence="7" id="KW-0812">Transmembrane</keyword>
<comment type="catalytic activity">
    <reaction evidence="12">
        <text>n isopentenyl diphosphate + (2E,6E)-farnesyl diphosphate = a di-trans,poly-cis-polyprenyl diphosphate + n diphosphate</text>
        <dbReference type="Rhea" id="RHEA:53008"/>
        <dbReference type="Rhea" id="RHEA-COMP:19494"/>
        <dbReference type="ChEBI" id="CHEBI:33019"/>
        <dbReference type="ChEBI" id="CHEBI:128769"/>
        <dbReference type="ChEBI" id="CHEBI:136960"/>
        <dbReference type="ChEBI" id="CHEBI:175763"/>
        <dbReference type="EC" id="2.5.1.87"/>
    </reaction>
</comment>